<accession>A0ABV7HM60</accession>
<dbReference type="NCBIfam" id="TIGR02801">
    <property type="entry name" value="tolR"/>
    <property type="match status" value="1"/>
</dbReference>
<feature type="transmembrane region" description="Helical" evidence="10">
    <location>
        <begin position="21"/>
        <end position="40"/>
    </location>
</feature>
<dbReference type="PANTHER" id="PTHR30558">
    <property type="entry name" value="EXBD MEMBRANE COMPONENT OF PMF-DRIVEN MACROMOLECULE IMPORT SYSTEM"/>
    <property type="match status" value="1"/>
</dbReference>
<keyword evidence="5 10" id="KW-0132">Cell division</keyword>
<keyword evidence="7 10" id="KW-1133">Transmembrane helix</keyword>
<keyword evidence="3 10" id="KW-1003">Cell membrane</keyword>
<evidence type="ECO:0000313" key="12">
    <source>
        <dbReference type="Proteomes" id="UP001595548"/>
    </source>
</evidence>
<evidence type="ECO:0000256" key="6">
    <source>
        <dbReference type="ARBA" id="ARBA00022692"/>
    </source>
</evidence>
<evidence type="ECO:0000256" key="9">
    <source>
        <dbReference type="ARBA" id="ARBA00023306"/>
    </source>
</evidence>
<keyword evidence="4 10" id="KW-0997">Cell inner membrane</keyword>
<evidence type="ECO:0000256" key="1">
    <source>
        <dbReference type="ARBA" id="ARBA00004162"/>
    </source>
</evidence>
<comment type="subunit">
    <text evidence="10">The Tol-Pal system is composed of five core proteins: the inner membrane proteins TolA, TolQ and TolR, the periplasmic protein TolB and the outer membrane protein Pal. They form a network linking the inner and outer membranes and the peptidoglycan layer.</text>
</comment>
<comment type="subcellular location">
    <subcellularLocation>
        <location evidence="10">Cell inner membrane</location>
        <topology evidence="10">Single-pass membrane protein</topology>
    </subcellularLocation>
    <subcellularLocation>
        <location evidence="1">Cell membrane</location>
        <topology evidence="1">Single-pass membrane protein</topology>
    </subcellularLocation>
</comment>
<dbReference type="RefSeq" id="WP_339614960.1">
    <property type="nucleotide sequence ID" value="NZ_AP031500.1"/>
</dbReference>
<keyword evidence="8 10" id="KW-0472">Membrane</keyword>
<name>A0ABV7HM60_9GAMM</name>
<protein>
    <recommendedName>
        <fullName evidence="10">Tol-Pal system protein TolR</fullName>
    </recommendedName>
</protein>
<dbReference type="InterPro" id="IPR003400">
    <property type="entry name" value="ExbD"/>
</dbReference>
<gene>
    <name evidence="10 11" type="primary">tolR</name>
    <name evidence="11" type="ORF">ACFOEB_06255</name>
</gene>
<evidence type="ECO:0000256" key="2">
    <source>
        <dbReference type="ARBA" id="ARBA00005811"/>
    </source>
</evidence>
<comment type="similarity">
    <text evidence="2 10">Belongs to the ExbD/TolR family.</text>
</comment>
<evidence type="ECO:0000256" key="10">
    <source>
        <dbReference type="HAMAP-Rule" id="MF_02203"/>
    </source>
</evidence>
<organism evidence="11 12">
    <name type="scientific">Gilvimarinus japonicus</name>
    <dbReference type="NCBI Taxonomy" id="1796469"/>
    <lineage>
        <taxon>Bacteria</taxon>
        <taxon>Pseudomonadati</taxon>
        <taxon>Pseudomonadota</taxon>
        <taxon>Gammaproteobacteria</taxon>
        <taxon>Cellvibrionales</taxon>
        <taxon>Cellvibrionaceae</taxon>
        <taxon>Gilvimarinus</taxon>
    </lineage>
</organism>
<sequence length="142" mass="15105">MAAFGPKVKKKPMAEINVVPYIDVMLVLLVVFMVTAPMLMQGVQVDLPQAPSSPIDDKEDEPLIVSVDKAGEYYIELGGEPKQGKPLADITAMVSKVLGEKPSTPVLVWGDREVSYGVVVSLMTELQGAGAPSVGLVTDPPK</sequence>
<evidence type="ECO:0000256" key="5">
    <source>
        <dbReference type="ARBA" id="ARBA00022618"/>
    </source>
</evidence>
<dbReference type="HAMAP" id="MF_02203">
    <property type="entry name" value="TolR"/>
    <property type="match status" value="1"/>
</dbReference>
<dbReference type="InterPro" id="IPR014168">
    <property type="entry name" value="Tol-Pal_TolR"/>
</dbReference>
<reference evidence="12" key="1">
    <citation type="journal article" date="2019" name="Int. J. Syst. Evol. Microbiol.">
        <title>The Global Catalogue of Microorganisms (GCM) 10K type strain sequencing project: providing services to taxonomists for standard genome sequencing and annotation.</title>
        <authorList>
            <consortium name="The Broad Institute Genomics Platform"/>
            <consortium name="The Broad Institute Genome Sequencing Center for Infectious Disease"/>
            <person name="Wu L."/>
            <person name="Ma J."/>
        </authorList>
    </citation>
    <scope>NUCLEOTIDE SEQUENCE [LARGE SCALE GENOMIC DNA]</scope>
    <source>
        <strain evidence="12">KCTC 52141</strain>
    </source>
</reference>
<keyword evidence="6 10" id="KW-0812">Transmembrane</keyword>
<keyword evidence="12" id="KW-1185">Reference proteome</keyword>
<dbReference type="Pfam" id="PF02472">
    <property type="entry name" value="ExbD"/>
    <property type="match status" value="1"/>
</dbReference>
<keyword evidence="9 10" id="KW-0131">Cell cycle</keyword>
<dbReference type="Proteomes" id="UP001595548">
    <property type="component" value="Unassembled WGS sequence"/>
</dbReference>
<dbReference type="PANTHER" id="PTHR30558:SF7">
    <property type="entry name" value="TOL-PAL SYSTEM PROTEIN TOLR"/>
    <property type="match status" value="1"/>
</dbReference>
<evidence type="ECO:0000256" key="3">
    <source>
        <dbReference type="ARBA" id="ARBA00022475"/>
    </source>
</evidence>
<evidence type="ECO:0000256" key="7">
    <source>
        <dbReference type="ARBA" id="ARBA00022989"/>
    </source>
</evidence>
<comment type="caution">
    <text evidence="11">The sequence shown here is derived from an EMBL/GenBank/DDBJ whole genome shotgun (WGS) entry which is preliminary data.</text>
</comment>
<dbReference type="Gene3D" id="3.30.420.270">
    <property type="match status" value="1"/>
</dbReference>
<evidence type="ECO:0000313" key="11">
    <source>
        <dbReference type="EMBL" id="MFC3154802.1"/>
    </source>
</evidence>
<proteinExistence type="inferred from homology"/>
<evidence type="ECO:0000256" key="8">
    <source>
        <dbReference type="ARBA" id="ARBA00023136"/>
    </source>
</evidence>
<dbReference type="EMBL" id="JBHRTL010000006">
    <property type="protein sequence ID" value="MFC3154802.1"/>
    <property type="molecule type" value="Genomic_DNA"/>
</dbReference>
<evidence type="ECO:0000256" key="4">
    <source>
        <dbReference type="ARBA" id="ARBA00022519"/>
    </source>
</evidence>
<comment type="function">
    <text evidence="10">Part of the Tol-Pal system, which plays a role in outer membrane invagination during cell division and is important for maintaining outer membrane integrity.</text>
</comment>